<proteinExistence type="predicted"/>
<dbReference type="Proteomes" id="UP001341840">
    <property type="component" value="Unassembled WGS sequence"/>
</dbReference>
<dbReference type="PANTHER" id="PTHR47076">
    <property type="entry name" value="NHL DOMAIN PROTEIN"/>
    <property type="match status" value="1"/>
</dbReference>
<evidence type="ECO:0000313" key="2">
    <source>
        <dbReference type="EMBL" id="MED6113958.1"/>
    </source>
</evidence>
<evidence type="ECO:0000313" key="3">
    <source>
        <dbReference type="Proteomes" id="UP001341840"/>
    </source>
</evidence>
<organism evidence="2 3">
    <name type="scientific">Stylosanthes scabra</name>
    <dbReference type="NCBI Taxonomy" id="79078"/>
    <lineage>
        <taxon>Eukaryota</taxon>
        <taxon>Viridiplantae</taxon>
        <taxon>Streptophyta</taxon>
        <taxon>Embryophyta</taxon>
        <taxon>Tracheophyta</taxon>
        <taxon>Spermatophyta</taxon>
        <taxon>Magnoliopsida</taxon>
        <taxon>eudicotyledons</taxon>
        <taxon>Gunneridae</taxon>
        <taxon>Pentapetalae</taxon>
        <taxon>rosids</taxon>
        <taxon>fabids</taxon>
        <taxon>Fabales</taxon>
        <taxon>Fabaceae</taxon>
        <taxon>Papilionoideae</taxon>
        <taxon>50 kb inversion clade</taxon>
        <taxon>dalbergioids sensu lato</taxon>
        <taxon>Dalbergieae</taxon>
        <taxon>Pterocarpus clade</taxon>
        <taxon>Stylosanthes</taxon>
    </lineage>
</organism>
<name>A0ABU6QQ20_9FABA</name>
<accession>A0ABU6QQ20</accession>
<evidence type="ECO:0008006" key="4">
    <source>
        <dbReference type="Google" id="ProtNLM"/>
    </source>
</evidence>
<reference evidence="2 3" key="1">
    <citation type="journal article" date="2023" name="Plants (Basel)">
        <title>Bridging the Gap: Combining Genomics and Transcriptomics Approaches to Understand Stylosanthes scabra, an Orphan Legume from the Brazilian Caatinga.</title>
        <authorList>
            <person name="Ferreira-Neto J.R.C."/>
            <person name="da Silva M.D."/>
            <person name="Binneck E."/>
            <person name="de Melo N.F."/>
            <person name="da Silva R.H."/>
            <person name="de Melo A.L.T.M."/>
            <person name="Pandolfi V."/>
            <person name="Bustamante F.O."/>
            <person name="Brasileiro-Vidal A.C."/>
            <person name="Benko-Iseppon A.M."/>
        </authorList>
    </citation>
    <scope>NUCLEOTIDE SEQUENCE [LARGE SCALE GENOMIC DNA]</scope>
    <source>
        <tissue evidence="2">Leaves</tissue>
    </source>
</reference>
<keyword evidence="3" id="KW-1185">Reference proteome</keyword>
<feature type="region of interest" description="Disordered" evidence="1">
    <location>
        <begin position="1"/>
        <end position="28"/>
    </location>
</feature>
<gene>
    <name evidence="2" type="ORF">PIB30_075632</name>
</gene>
<evidence type="ECO:0000256" key="1">
    <source>
        <dbReference type="SAM" id="MobiDB-lite"/>
    </source>
</evidence>
<dbReference type="EMBL" id="JASCZI010000970">
    <property type="protein sequence ID" value="MED6113958.1"/>
    <property type="molecule type" value="Genomic_DNA"/>
</dbReference>
<comment type="caution">
    <text evidence="2">The sequence shown here is derived from an EMBL/GenBank/DDBJ whole genome shotgun (WGS) entry which is preliminary data.</text>
</comment>
<sequence length="146" mass="16792">MAAFEARPLVEHEEEYSSSSDDHQEPGSMCGSGCFQVFDLRRWREGRGLAEPNGESWLRCRLRKMKEVSEVIAGPKWKTFIRKLSVYGKKQQRNNRFQYDEHSYALNFNSGVPSEDEDMPPSFSARFSAPFAAAGRGQTEQRFEQT</sequence>
<dbReference type="PANTHER" id="PTHR47076:SF1">
    <property type="entry name" value="NHL DOMAIN PROTEIN"/>
    <property type="match status" value="1"/>
</dbReference>
<protein>
    <recommendedName>
        <fullName evidence="4">Stress induced protein</fullName>
    </recommendedName>
</protein>